<evidence type="ECO:0000313" key="2">
    <source>
        <dbReference type="EMBL" id="EDP96988.1"/>
    </source>
</evidence>
<keyword evidence="1" id="KW-1133">Transmembrane helix</keyword>
<proteinExistence type="predicted"/>
<evidence type="ECO:0008006" key="4">
    <source>
        <dbReference type="Google" id="ProtNLM"/>
    </source>
</evidence>
<dbReference type="EMBL" id="ABIB01000003">
    <property type="protein sequence ID" value="EDP96988.1"/>
    <property type="molecule type" value="Genomic_DNA"/>
</dbReference>
<dbReference type="Proteomes" id="UP000002945">
    <property type="component" value="Unassembled WGS sequence"/>
</dbReference>
<dbReference type="OrthoDB" id="1448441at2"/>
<evidence type="ECO:0000256" key="1">
    <source>
        <dbReference type="SAM" id="Phobius"/>
    </source>
</evidence>
<evidence type="ECO:0000313" key="3">
    <source>
        <dbReference type="Proteomes" id="UP000002945"/>
    </source>
</evidence>
<keyword evidence="1" id="KW-0472">Membrane</keyword>
<feature type="transmembrane region" description="Helical" evidence="1">
    <location>
        <begin position="70"/>
        <end position="92"/>
    </location>
</feature>
<accession>A9DSV7</accession>
<dbReference type="STRING" id="391587.KAOT1_17533"/>
<feature type="transmembrane region" description="Helical" evidence="1">
    <location>
        <begin position="104"/>
        <end position="122"/>
    </location>
</feature>
<gene>
    <name evidence="2" type="ORF">KAOT1_17533</name>
</gene>
<dbReference type="AlphaFoldDB" id="A9DSV7"/>
<organism evidence="2 3">
    <name type="scientific">Kordia algicida OT-1</name>
    <dbReference type="NCBI Taxonomy" id="391587"/>
    <lineage>
        <taxon>Bacteria</taxon>
        <taxon>Pseudomonadati</taxon>
        <taxon>Bacteroidota</taxon>
        <taxon>Flavobacteriia</taxon>
        <taxon>Flavobacteriales</taxon>
        <taxon>Flavobacteriaceae</taxon>
        <taxon>Kordia</taxon>
    </lineage>
</organism>
<keyword evidence="3" id="KW-1185">Reference proteome</keyword>
<name>A9DSV7_9FLAO</name>
<comment type="caution">
    <text evidence="2">The sequence shown here is derived from an EMBL/GenBank/DDBJ whole genome shotgun (WGS) entry which is preliminary data.</text>
</comment>
<sequence length="128" mass="15197">MKQNVLKFFTHFLLFTLALFAIHQLVDLFVLSETKFYYNPWSIHLFLFLITFLLYVAVAYIKTIFAEKAALAFLGGSFLKMMAGILFLVPFFKNKDYFNIENVLAFFIPYFFYLAFEAYYVLKLINEK</sequence>
<keyword evidence="1" id="KW-0812">Transmembrane</keyword>
<dbReference type="eggNOG" id="ENOG5032TJ2">
    <property type="taxonomic scope" value="Bacteria"/>
</dbReference>
<reference evidence="2 3" key="1">
    <citation type="journal article" date="2011" name="J. Bacteriol.">
        <title>Genome sequence of the algicidal bacterium Kordia algicida OT-1.</title>
        <authorList>
            <person name="Lee H.S."/>
            <person name="Kang S.G."/>
            <person name="Kwon K.K."/>
            <person name="Lee J.H."/>
            <person name="Kim S.J."/>
        </authorList>
    </citation>
    <scope>NUCLEOTIDE SEQUENCE [LARGE SCALE GENOMIC DNA]</scope>
    <source>
        <strain evidence="2 3">OT-1</strain>
    </source>
</reference>
<dbReference type="HOGENOM" id="CLU_1925835_0_0_10"/>
<protein>
    <recommendedName>
        <fullName evidence="4">ATP synthase protein I</fullName>
    </recommendedName>
</protein>
<dbReference type="RefSeq" id="WP_007096041.1">
    <property type="nucleotide sequence ID" value="NZ_CP142125.1"/>
</dbReference>
<feature type="transmembrane region" description="Helical" evidence="1">
    <location>
        <begin position="12"/>
        <end position="31"/>
    </location>
</feature>
<feature type="transmembrane region" description="Helical" evidence="1">
    <location>
        <begin position="43"/>
        <end position="61"/>
    </location>
</feature>